<evidence type="ECO:0000256" key="17">
    <source>
        <dbReference type="PIRSR" id="PIRSR004682-4"/>
    </source>
</evidence>
<organism evidence="18 19">
    <name type="scientific">Oceanicoccus sagamiensis</name>
    <dbReference type="NCBI Taxonomy" id="716816"/>
    <lineage>
        <taxon>Bacteria</taxon>
        <taxon>Pseudomonadati</taxon>
        <taxon>Pseudomonadota</taxon>
        <taxon>Gammaproteobacteria</taxon>
        <taxon>Cellvibrionales</taxon>
        <taxon>Spongiibacteraceae</taxon>
        <taxon>Oceanicoccus</taxon>
    </lineage>
</organism>
<feature type="binding site" evidence="17">
    <location>
        <position position="126"/>
    </location>
    <ligand>
        <name>Mg(2+)</name>
        <dbReference type="ChEBI" id="CHEBI:18420"/>
    </ligand>
</feature>
<dbReference type="STRING" id="716816.BST96_07815"/>
<evidence type="ECO:0000256" key="2">
    <source>
        <dbReference type="ARBA" id="ARBA00001946"/>
    </source>
</evidence>
<dbReference type="CDD" id="cd07503">
    <property type="entry name" value="HAD_HisB-N"/>
    <property type="match status" value="1"/>
</dbReference>
<dbReference type="Gene3D" id="3.40.50.1000">
    <property type="entry name" value="HAD superfamily/HAD-like"/>
    <property type="match status" value="1"/>
</dbReference>
<keyword evidence="8 17" id="KW-0479">Metal-binding</keyword>
<keyword evidence="11 17" id="KW-0460">Magnesium</keyword>
<dbReference type="PANTHER" id="PTHR42891:SF1">
    <property type="entry name" value="D-GLYCERO-BETA-D-MANNO-HEPTOSE-1,7-BISPHOSPHATE 7-PHOSPHATASE"/>
    <property type="match status" value="1"/>
</dbReference>
<reference evidence="18 19" key="1">
    <citation type="submission" date="2016-11" db="EMBL/GenBank/DDBJ databases">
        <title>Trade-off between light-utilization and light-protection in marine flavobacteria.</title>
        <authorList>
            <person name="Kumagai Y."/>
        </authorList>
    </citation>
    <scope>NUCLEOTIDE SEQUENCE [LARGE SCALE GENOMIC DNA]</scope>
    <source>
        <strain evidence="18 19">NBRC 107125</strain>
    </source>
</reference>
<evidence type="ECO:0000256" key="16">
    <source>
        <dbReference type="PIRSR" id="PIRSR004682-3"/>
    </source>
</evidence>
<dbReference type="SUPFAM" id="SSF56784">
    <property type="entry name" value="HAD-like"/>
    <property type="match status" value="1"/>
</dbReference>
<dbReference type="GO" id="GO:0005737">
    <property type="term" value="C:cytoplasm"/>
    <property type="evidence" value="ECO:0007669"/>
    <property type="project" value="UniProtKB-SubCell"/>
</dbReference>
<evidence type="ECO:0000313" key="19">
    <source>
        <dbReference type="Proteomes" id="UP000193450"/>
    </source>
</evidence>
<dbReference type="InterPro" id="IPR036412">
    <property type="entry name" value="HAD-like_sf"/>
</dbReference>
<dbReference type="InterPro" id="IPR013954">
    <property type="entry name" value="PNK3P"/>
</dbReference>
<keyword evidence="7 14" id="KW-0963">Cytoplasm</keyword>
<feature type="active site" description="Nucleophile" evidence="15">
    <location>
        <position position="7"/>
    </location>
</feature>
<evidence type="ECO:0000256" key="7">
    <source>
        <dbReference type="ARBA" id="ARBA00022490"/>
    </source>
</evidence>
<dbReference type="InterPro" id="IPR023214">
    <property type="entry name" value="HAD_sf"/>
</dbReference>
<feature type="binding site" evidence="17">
    <location>
        <position position="7"/>
    </location>
    <ligand>
        <name>Mg(2+)</name>
        <dbReference type="ChEBI" id="CHEBI:18420"/>
    </ligand>
</feature>
<comment type="cofactor">
    <cofactor evidence="2 17">
        <name>Mg(2+)</name>
        <dbReference type="ChEBI" id="CHEBI:18420"/>
    </cofactor>
</comment>
<feature type="binding site" evidence="17">
    <location>
        <position position="99"/>
    </location>
    <ligand>
        <name>Zn(2+)</name>
        <dbReference type="ChEBI" id="CHEBI:29105"/>
    </ligand>
</feature>
<keyword evidence="12 14" id="KW-0119">Carbohydrate metabolism</keyword>
<comment type="subunit">
    <text evidence="6">Monomer.</text>
</comment>
<dbReference type="EMBL" id="CP019343">
    <property type="protein sequence ID" value="ARN74032.1"/>
    <property type="molecule type" value="Genomic_DNA"/>
</dbReference>
<dbReference type="PANTHER" id="PTHR42891">
    <property type="entry name" value="D-GLYCERO-BETA-D-MANNO-HEPTOSE-1,7-BISPHOSPHATE 7-PHOSPHATASE"/>
    <property type="match status" value="1"/>
</dbReference>
<dbReference type="Pfam" id="PF08645">
    <property type="entry name" value="PNK3P"/>
    <property type="match status" value="1"/>
</dbReference>
<feature type="active site" description="Proton donor" evidence="15">
    <location>
        <position position="9"/>
    </location>
</feature>
<keyword evidence="9 14" id="KW-0378">Hydrolase</keyword>
<evidence type="ECO:0000256" key="8">
    <source>
        <dbReference type="ARBA" id="ARBA00022723"/>
    </source>
</evidence>
<dbReference type="InterPro" id="IPR006549">
    <property type="entry name" value="HAD-SF_hydro_IIIA"/>
</dbReference>
<feature type="binding site" evidence="17">
    <location>
        <position position="89"/>
    </location>
    <ligand>
        <name>Zn(2+)</name>
        <dbReference type="ChEBI" id="CHEBI:29105"/>
    </ligand>
</feature>
<name>A0A1X9NC72_9GAMM</name>
<evidence type="ECO:0000256" key="11">
    <source>
        <dbReference type="ARBA" id="ARBA00022842"/>
    </source>
</evidence>
<dbReference type="NCBIfam" id="NF006506">
    <property type="entry name" value="PRK08942.1"/>
    <property type="match status" value="1"/>
</dbReference>
<dbReference type="InterPro" id="IPR006543">
    <property type="entry name" value="Histidinol-phos"/>
</dbReference>
<comment type="similarity">
    <text evidence="13 14">Belongs to the gmhB family.</text>
</comment>
<evidence type="ECO:0000256" key="1">
    <source>
        <dbReference type="ARBA" id="ARBA00001226"/>
    </source>
</evidence>
<evidence type="ECO:0000256" key="3">
    <source>
        <dbReference type="ARBA" id="ARBA00001947"/>
    </source>
</evidence>
<keyword evidence="10 17" id="KW-0862">Zinc</keyword>
<gene>
    <name evidence="18" type="ORF">BST96_07815</name>
</gene>
<dbReference type="OrthoDB" id="9788272at2"/>
<proteinExistence type="inferred from homology"/>
<evidence type="ECO:0000256" key="9">
    <source>
        <dbReference type="ARBA" id="ARBA00022801"/>
    </source>
</evidence>
<feature type="site" description="Stabilizes the phosphoryl group" evidence="16">
    <location>
        <position position="101"/>
    </location>
</feature>
<comment type="catalytic activity">
    <reaction evidence="1">
        <text>D-glycero-beta-D-manno-heptose 1,7-bisphosphate + H2O = D-glycero-beta-D-manno-heptose 1-phosphate + phosphate</text>
        <dbReference type="Rhea" id="RHEA:28518"/>
        <dbReference type="ChEBI" id="CHEBI:15377"/>
        <dbReference type="ChEBI" id="CHEBI:43474"/>
        <dbReference type="ChEBI" id="CHEBI:60208"/>
        <dbReference type="ChEBI" id="CHEBI:61593"/>
        <dbReference type="EC" id="3.1.3.82"/>
    </reaction>
</comment>
<evidence type="ECO:0000256" key="10">
    <source>
        <dbReference type="ARBA" id="ARBA00022833"/>
    </source>
</evidence>
<evidence type="ECO:0000256" key="12">
    <source>
        <dbReference type="ARBA" id="ARBA00023277"/>
    </source>
</evidence>
<evidence type="ECO:0000256" key="14">
    <source>
        <dbReference type="PIRNR" id="PIRNR004682"/>
    </source>
</evidence>
<evidence type="ECO:0000256" key="13">
    <source>
        <dbReference type="ARBA" id="ARBA00061616"/>
    </source>
</evidence>
<feature type="binding site" evidence="17">
    <location>
        <position position="91"/>
    </location>
    <ligand>
        <name>Zn(2+)</name>
        <dbReference type="ChEBI" id="CHEBI:29105"/>
    </ligand>
</feature>
<feature type="site" description="Stabilizes the phosphoryl group" evidence="16">
    <location>
        <position position="50"/>
    </location>
</feature>
<dbReference type="EC" id="3.1.3.-" evidence="14"/>
<evidence type="ECO:0000313" key="18">
    <source>
        <dbReference type="EMBL" id="ARN74032.1"/>
    </source>
</evidence>
<dbReference type="FunFam" id="3.40.50.1000:FF:000168">
    <property type="entry name" value="D,D-heptose 1,7-bisphosphate phosphatase"/>
    <property type="match status" value="1"/>
</dbReference>
<protein>
    <recommendedName>
        <fullName evidence="14">D,D-heptose 1,7-bisphosphate phosphatase</fullName>
        <ecNumber evidence="14">3.1.3.-</ecNumber>
    </recommendedName>
</protein>
<dbReference type="NCBIfam" id="TIGR01656">
    <property type="entry name" value="Histidinol-ppas"/>
    <property type="match status" value="1"/>
</dbReference>
<evidence type="ECO:0000256" key="5">
    <source>
        <dbReference type="ARBA" id="ARBA00004708"/>
    </source>
</evidence>
<feature type="binding site" evidence="17">
    <location>
        <position position="9"/>
    </location>
    <ligand>
        <name>Mg(2+)</name>
        <dbReference type="ChEBI" id="CHEBI:18420"/>
    </ligand>
</feature>
<evidence type="ECO:0000256" key="4">
    <source>
        <dbReference type="ARBA" id="ARBA00004496"/>
    </source>
</evidence>
<dbReference type="GO" id="GO:0046872">
    <property type="term" value="F:metal ion binding"/>
    <property type="evidence" value="ECO:0007669"/>
    <property type="project" value="UniProtKB-KW"/>
</dbReference>
<feature type="binding site" evidence="17">
    <location>
        <position position="97"/>
    </location>
    <ligand>
        <name>Zn(2+)</name>
        <dbReference type="ChEBI" id="CHEBI:29105"/>
    </ligand>
</feature>
<comment type="subcellular location">
    <subcellularLocation>
        <location evidence="4 14">Cytoplasm</location>
    </subcellularLocation>
</comment>
<dbReference type="PIRSF" id="PIRSF004682">
    <property type="entry name" value="GmhB"/>
    <property type="match status" value="1"/>
</dbReference>
<dbReference type="Proteomes" id="UP000193450">
    <property type="component" value="Chromosome"/>
</dbReference>
<evidence type="ECO:0000256" key="6">
    <source>
        <dbReference type="ARBA" id="ARBA00011245"/>
    </source>
</evidence>
<evidence type="ECO:0000256" key="15">
    <source>
        <dbReference type="PIRSR" id="PIRSR004682-1"/>
    </source>
</evidence>
<dbReference type="KEGG" id="osg:BST96_07815"/>
<accession>A0A1X9NC72</accession>
<keyword evidence="19" id="KW-1185">Reference proteome</keyword>
<dbReference type="NCBIfam" id="TIGR01662">
    <property type="entry name" value="HAD-SF-IIIA"/>
    <property type="match status" value="1"/>
</dbReference>
<feature type="site" description="Contributes to substrate recognition" evidence="16">
    <location>
        <position position="100"/>
    </location>
</feature>
<dbReference type="AlphaFoldDB" id="A0A1X9NC72"/>
<comment type="pathway">
    <text evidence="5">Nucleotide-sugar biosynthesis; ADP-L-glycero-beta-D-manno-heptose biosynthesis; ADP-L-glycero-beta-D-manno-heptose from D-glycero-beta-D-manno-heptose 7-phosphate: step 2/4.</text>
</comment>
<dbReference type="GO" id="GO:0034200">
    <property type="term" value="F:D-glycero-beta-D-manno-heptose 1,7-bisphosphate 7-phosphatase activity"/>
    <property type="evidence" value="ECO:0007669"/>
    <property type="project" value="UniProtKB-EC"/>
</dbReference>
<dbReference type="RefSeq" id="WP_085758163.1">
    <property type="nucleotide sequence ID" value="NZ_CP019343.1"/>
</dbReference>
<dbReference type="InterPro" id="IPR004446">
    <property type="entry name" value="Heptose_bisP_phosphatase"/>
</dbReference>
<dbReference type="GO" id="GO:0005975">
    <property type="term" value="P:carbohydrate metabolic process"/>
    <property type="evidence" value="ECO:0007669"/>
    <property type="project" value="InterPro"/>
</dbReference>
<sequence>MKLIILDRDGVINEDSDAFVKNADEWIPIEGSIAAIARLSKAGFTVVVTTNQSGLGRGLFQESDLEAMHKKMHTMVKAAGGEIAAVVYCPHHPDDGCDCRKPKAGLITQIEQQFNTSAKGAITIGDSLRDLEAGLEKGCIPLLVKTGKGQKTLQKIIAEQKPDFHNLAVYNNLAAAANAIIQS</sequence>
<comment type="cofactor">
    <cofactor evidence="3 17">
        <name>Zn(2+)</name>
        <dbReference type="ChEBI" id="CHEBI:29105"/>
    </cofactor>
</comment>